<dbReference type="InterPro" id="IPR036374">
    <property type="entry name" value="OxRdtase_Mopterin-bd_sf"/>
</dbReference>
<dbReference type="GO" id="GO:0043546">
    <property type="term" value="F:molybdopterin cofactor binding"/>
    <property type="evidence" value="ECO:0007669"/>
    <property type="project" value="TreeGrafter"/>
</dbReference>
<gene>
    <name evidence="8" type="ORF">ASTO00021_LOCUS4817</name>
</gene>
<dbReference type="SUPFAM" id="SSF55856">
    <property type="entry name" value="Cytochrome b5-like heme/steroid binding domain"/>
    <property type="match status" value="1"/>
</dbReference>
<dbReference type="Pfam" id="PF03404">
    <property type="entry name" value="Mo-co_dimer"/>
    <property type="match status" value="1"/>
</dbReference>
<keyword evidence="5" id="KW-0560">Oxidoreductase</keyword>
<name>A0A7S3LNJ1_9STRA</name>
<keyword evidence="6" id="KW-0408">Iron</keyword>
<dbReference type="Gene3D" id="2.60.40.650">
    <property type="match status" value="1"/>
</dbReference>
<dbReference type="PANTHER" id="PTHR19372:SF7">
    <property type="entry name" value="SULFITE OXIDASE, MITOCHONDRIAL"/>
    <property type="match status" value="1"/>
</dbReference>
<dbReference type="Gene3D" id="3.90.420.10">
    <property type="entry name" value="Oxidoreductase, molybdopterin-binding domain"/>
    <property type="match status" value="1"/>
</dbReference>
<dbReference type="PRINTS" id="PR00407">
    <property type="entry name" value="EUMOPTERIN"/>
</dbReference>
<dbReference type="SUPFAM" id="SSF56524">
    <property type="entry name" value="Oxidoreductase molybdopterin-binding domain"/>
    <property type="match status" value="1"/>
</dbReference>
<keyword evidence="3" id="KW-0349">Heme</keyword>
<dbReference type="FunFam" id="3.10.120.10:FF:000007">
    <property type="entry name" value="Sulfite oxidase, mitochondrial"/>
    <property type="match status" value="1"/>
</dbReference>
<dbReference type="GO" id="GO:0008482">
    <property type="term" value="F:sulfite oxidase activity"/>
    <property type="evidence" value="ECO:0007669"/>
    <property type="project" value="TreeGrafter"/>
</dbReference>
<keyword evidence="4" id="KW-0479">Metal-binding</keyword>
<dbReference type="SUPFAM" id="SSF81296">
    <property type="entry name" value="E set domains"/>
    <property type="match status" value="1"/>
</dbReference>
<keyword evidence="2" id="KW-0500">Molybdenum</keyword>
<dbReference type="GO" id="GO:0006790">
    <property type="term" value="P:sulfur compound metabolic process"/>
    <property type="evidence" value="ECO:0007669"/>
    <property type="project" value="TreeGrafter"/>
</dbReference>
<dbReference type="InterPro" id="IPR008335">
    <property type="entry name" value="Mopterin_OxRdtase_euk"/>
</dbReference>
<dbReference type="GO" id="GO:0030151">
    <property type="term" value="F:molybdenum ion binding"/>
    <property type="evidence" value="ECO:0007669"/>
    <property type="project" value="InterPro"/>
</dbReference>
<dbReference type="GO" id="GO:0005739">
    <property type="term" value="C:mitochondrion"/>
    <property type="evidence" value="ECO:0007669"/>
    <property type="project" value="TreeGrafter"/>
</dbReference>
<proteinExistence type="predicted"/>
<dbReference type="PANTHER" id="PTHR19372">
    <property type="entry name" value="SULFITE REDUCTASE"/>
    <property type="match status" value="1"/>
</dbReference>
<dbReference type="GO" id="GO:0020037">
    <property type="term" value="F:heme binding"/>
    <property type="evidence" value="ECO:0007669"/>
    <property type="project" value="TreeGrafter"/>
</dbReference>
<dbReference type="InterPro" id="IPR001199">
    <property type="entry name" value="Cyt_B5-like_heme/steroid-bd"/>
</dbReference>
<dbReference type="Pfam" id="PF00174">
    <property type="entry name" value="Oxidored_molyb"/>
    <property type="match status" value="1"/>
</dbReference>
<evidence type="ECO:0000256" key="5">
    <source>
        <dbReference type="ARBA" id="ARBA00023002"/>
    </source>
</evidence>
<dbReference type="Gene3D" id="3.10.120.10">
    <property type="entry name" value="Cytochrome b5-like heme/steroid binding domain"/>
    <property type="match status" value="1"/>
</dbReference>
<dbReference type="InterPro" id="IPR000572">
    <property type="entry name" value="OxRdtase_Mopterin-bd_dom"/>
</dbReference>
<evidence type="ECO:0000313" key="8">
    <source>
        <dbReference type="EMBL" id="CAE0434519.1"/>
    </source>
</evidence>
<sequence length="512" mass="57685">MFTQIFAKRTRLGGLVLSASIGASFLTFDRLTELRYQDVDEKRNKFYTQKEVSERDGTKGKPLWVTYKDGVYDVTQFQKEHPGGKFLKQAAGGDVEVFWKKWSYHFSSPKLQNILEETRIGTVSDYDEKLSAQIDDPYVREPKRNLRLHKIFDFKPFCTETFPHVLNSSYLTQADALYVRNHAPVPEYDDPAEHEIAFSNESVEQCVLLDDILSEYPKVSVISVLQCAGNRTSRDAKASGPNAFSGTIFEDIKDGMVGNVLWEGIRLSSVLNRIFPQECAAEQSSANLMWHVIFEGDDEYETSTPLAHVLKASNDCILATKMNGKPLTPDHGYPVRAILPGVAGARNVKWLKSIRLSREPSDSPWNQNYYRKADGSHIQKLRMQSIILSPEEGETITCNRHDDKIHIKGVAYGVDSSVCKVEVSIDGGFNWMEATLLTDEILKDDSVGSYHGWVRFVADVDAGTIKDKAIVEICALARATDSNGNVQPQVSTKQRGYLYNGWSIVQFKRVKN</sequence>
<dbReference type="InterPro" id="IPR036400">
    <property type="entry name" value="Cyt_B5-like_heme/steroid_sf"/>
</dbReference>
<evidence type="ECO:0000256" key="6">
    <source>
        <dbReference type="ARBA" id="ARBA00023004"/>
    </source>
</evidence>
<accession>A0A7S3LNJ1</accession>
<evidence type="ECO:0000259" key="7">
    <source>
        <dbReference type="PROSITE" id="PS50255"/>
    </source>
</evidence>
<comment type="cofactor">
    <cofactor evidence="1">
        <name>Mo-molybdopterin</name>
        <dbReference type="ChEBI" id="CHEBI:71302"/>
    </cofactor>
</comment>
<organism evidence="8">
    <name type="scientific">Aplanochytrium stocchinoi</name>
    <dbReference type="NCBI Taxonomy" id="215587"/>
    <lineage>
        <taxon>Eukaryota</taxon>
        <taxon>Sar</taxon>
        <taxon>Stramenopiles</taxon>
        <taxon>Bigyra</taxon>
        <taxon>Labyrinthulomycetes</taxon>
        <taxon>Thraustochytrida</taxon>
        <taxon>Thraustochytriidae</taxon>
        <taxon>Aplanochytrium</taxon>
    </lineage>
</organism>
<reference evidence="8" key="1">
    <citation type="submission" date="2021-01" db="EMBL/GenBank/DDBJ databases">
        <authorList>
            <person name="Corre E."/>
            <person name="Pelletier E."/>
            <person name="Niang G."/>
            <person name="Scheremetjew M."/>
            <person name="Finn R."/>
            <person name="Kale V."/>
            <person name="Holt S."/>
            <person name="Cochrane G."/>
            <person name="Meng A."/>
            <person name="Brown T."/>
            <person name="Cohen L."/>
        </authorList>
    </citation>
    <scope>NUCLEOTIDE SEQUENCE</scope>
    <source>
        <strain evidence="8">GSBS06</strain>
    </source>
</reference>
<protein>
    <recommendedName>
        <fullName evidence="7">Cytochrome b5 heme-binding domain-containing protein</fullName>
    </recommendedName>
</protein>
<evidence type="ECO:0000256" key="3">
    <source>
        <dbReference type="ARBA" id="ARBA00022617"/>
    </source>
</evidence>
<dbReference type="EMBL" id="HBIN01006590">
    <property type="protein sequence ID" value="CAE0434519.1"/>
    <property type="molecule type" value="Transcribed_RNA"/>
</dbReference>
<dbReference type="PROSITE" id="PS50255">
    <property type="entry name" value="CYTOCHROME_B5_2"/>
    <property type="match status" value="1"/>
</dbReference>
<dbReference type="InterPro" id="IPR014756">
    <property type="entry name" value="Ig_E-set"/>
</dbReference>
<dbReference type="SMART" id="SM01117">
    <property type="entry name" value="Cyt-b5"/>
    <property type="match status" value="1"/>
</dbReference>
<evidence type="ECO:0000256" key="2">
    <source>
        <dbReference type="ARBA" id="ARBA00022505"/>
    </source>
</evidence>
<dbReference type="InterPro" id="IPR005066">
    <property type="entry name" value="MoCF_OxRdtse_dimer"/>
</dbReference>
<dbReference type="Pfam" id="PF00173">
    <property type="entry name" value="Cyt-b5"/>
    <property type="match status" value="1"/>
</dbReference>
<dbReference type="AlphaFoldDB" id="A0A7S3LNJ1"/>
<feature type="domain" description="Cytochrome b5 heme-binding" evidence="7">
    <location>
        <begin position="44"/>
        <end position="124"/>
    </location>
</feature>
<evidence type="ECO:0000256" key="4">
    <source>
        <dbReference type="ARBA" id="ARBA00022723"/>
    </source>
</evidence>
<evidence type="ECO:0000256" key="1">
    <source>
        <dbReference type="ARBA" id="ARBA00001924"/>
    </source>
</evidence>